<dbReference type="Gene3D" id="3.40.50.620">
    <property type="entry name" value="HUPs"/>
    <property type="match status" value="1"/>
</dbReference>
<dbReference type="PROSITE" id="PS51257">
    <property type="entry name" value="PROKAR_LIPOPROTEIN"/>
    <property type="match status" value="1"/>
</dbReference>
<protein>
    <recommendedName>
        <fullName evidence="2">asparagine synthase (glutamine-hydrolyzing)</fullName>
        <ecNumber evidence="2">6.3.5.4</ecNumber>
    </recommendedName>
</protein>
<feature type="domain" description="Asparagine synthetase" evidence="4">
    <location>
        <begin position="235"/>
        <end position="592"/>
    </location>
</feature>
<evidence type="ECO:0000313" key="6">
    <source>
        <dbReference type="Proteomes" id="UP000221538"/>
    </source>
</evidence>
<dbReference type="SUPFAM" id="SSF56235">
    <property type="entry name" value="N-terminal nucleophile aminohydrolases (Ntn hydrolases)"/>
    <property type="match status" value="1"/>
</dbReference>
<reference evidence="5 6" key="2">
    <citation type="journal article" date="2013" name="Environ. Sci. Technol.">
        <title>The 4-tert-butylphenol-utilizing bacterium Sphingobium fuliginis OMI can degrade bisphenols via phenolic ring hydroxylation and meta-cleavage pathway.</title>
        <authorList>
            <person name="Ogata Y."/>
            <person name="Goda S."/>
            <person name="Toyama T."/>
            <person name="Sei K."/>
            <person name="Ike M."/>
        </authorList>
    </citation>
    <scope>NUCLEOTIDE SEQUENCE [LARGE SCALE GENOMIC DNA]</scope>
    <source>
        <strain evidence="5 6">OMI</strain>
    </source>
</reference>
<keyword evidence="5" id="KW-0436">Ligase</keyword>
<evidence type="ECO:0000259" key="4">
    <source>
        <dbReference type="Pfam" id="PF00733"/>
    </source>
</evidence>
<organism evidence="5 6">
    <name type="scientific">Sphingobium fuliginis (strain ATCC 27551)</name>
    <dbReference type="NCBI Taxonomy" id="336203"/>
    <lineage>
        <taxon>Bacteria</taxon>
        <taxon>Pseudomonadati</taxon>
        <taxon>Pseudomonadota</taxon>
        <taxon>Alphaproteobacteria</taxon>
        <taxon>Sphingomonadales</taxon>
        <taxon>Sphingomonadaceae</taxon>
        <taxon>Sphingobium</taxon>
    </lineage>
</organism>
<dbReference type="Pfam" id="PF00733">
    <property type="entry name" value="Asn_synthase"/>
    <property type="match status" value="1"/>
</dbReference>
<dbReference type="AlphaFoldDB" id="A0A292YZ94"/>
<dbReference type="PANTHER" id="PTHR43284:SF1">
    <property type="entry name" value="ASPARAGINE SYNTHETASE"/>
    <property type="match status" value="1"/>
</dbReference>
<dbReference type="InterPro" id="IPR014729">
    <property type="entry name" value="Rossmann-like_a/b/a_fold"/>
</dbReference>
<comment type="pathway">
    <text evidence="1">Amino-acid biosynthesis; L-asparagine biosynthesis; L-asparagine from L-aspartate (L-Gln route): step 1/1.</text>
</comment>
<sequence length="605" mass="67287">MLGPIGRLCCQRQLGTRSLFHAHICIVMACRFLFEVRDPGRAESKLVAHRLSRLGFRPVYSSPRVRLFANQPDAMRRIGKMVAFGHLFERDATSLPGAEPSSFRDIRCPAAVLHHYWGGYSLCLESEDRVEIMRDPSGMLPCYYRSWDDIFYVASDVPLLCEASGQQPTIDWQGLGGTLYINGLPQRTTALAGIFQLLPGMTLKIGKGHAEEAIIWSPWACVDRQAPDLKTFRQIILDCIRAWTAQFPSILIGVSGGLDSSIVAFGARRHGGLHAFTIATNDPRGDERPFARDLARVLDIPLFEATYDLAAVDISRSSFIHAPRPGGRAQLHAYDKLLAGLAERHSAKAFFSGVGGDNVFYLTSSARPLVDRHLMGGAPTELWSTLLDICRLTGSTPWQVFRHVLQIPRARGPKYHWRPNADLLAPALIDDFKEQQLTHPWLDGPVDSLPGKAAQVAMIIRTQGYMEAQDRRFPFEPVHPLMSQPIIEMCLSVPSWEACRGGIDRSFARRAFASDLPPTVIKRRIKGGPDHFALQILRSHLPAIRARLIDGALVRNHIVDRGALEVALTETSLASGGRYTRILSLLDTEAWIDGWSAADTRPSWL</sequence>
<dbReference type="GO" id="GO:0006529">
    <property type="term" value="P:asparagine biosynthetic process"/>
    <property type="evidence" value="ECO:0007669"/>
    <property type="project" value="InterPro"/>
</dbReference>
<dbReference type="Proteomes" id="UP000221538">
    <property type="component" value="Unassembled WGS sequence"/>
</dbReference>
<dbReference type="Gene3D" id="3.60.20.10">
    <property type="entry name" value="Glutamine Phosphoribosylpyrophosphate, subunit 1, domain 1"/>
    <property type="match status" value="1"/>
</dbReference>
<dbReference type="EMBL" id="BEWI01000030">
    <property type="protein sequence ID" value="GAY20122.1"/>
    <property type="molecule type" value="Genomic_DNA"/>
</dbReference>
<dbReference type="InterPro" id="IPR001962">
    <property type="entry name" value="Asn_synthase"/>
</dbReference>
<dbReference type="GO" id="GO:0004066">
    <property type="term" value="F:asparagine synthase (glutamine-hydrolyzing) activity"/>
    <property type="evidence" value="ECO:0007669"/>
    <property type="project" value="UniProtKB-EC"/>
</dbReference>
<dbReference type="SUPFAM" id="SSF52402">
    <property type="entry name" value="Adenine nucleotide alpha hydrolases-like"/>
    <property type="match status" value="1"/>
</dbReference>
<evidence type="ECO:0000256" key="1">
    <source>
        <dbReference type="ARBA" id="ARBA00005187"/>
    </source>
</evidence>
<dbReference type="InterPro" id="IPR051786">
    <property type="entry name" value="ASN_synthetase/amidase"/>
</dbReference>
<evidence type="ECO:0000256" key="3">
    <source>
        <dbReference type="ARBA" id="ARBA00048741"/>
    </source>
</evidence>
<evidence type="ECO:0000313" key="5">
    <source>
        <dbReference type="EMBL" id="GAY20122.1"/>
    </source>
</evidence>
<comment type="catalytic activity">
    <reaction evidence="3">
        <text>L-aspartate + L-glutamine + ATP + H2O = L-asparagine + L-glutamate + AMP + diphosphate + H(+)</text>
        <dbReference type="Rhea" id="RHEA:12228"/>
        <dbReference type="ChEBI" id="CHEBI:15377"/>
        <dbReference type="ChEBI" id="CHEBI:15378"/>
        <dbReference type="ChEBI" id="CHEBI:29985"/>
        <dbReference type="ChEBI" id="CHEBI:29991"/>
        <dbReference type="ChEBI" id="CHEBI:30616"/>
        <dbReference type="ChEBI" id="CHEBI:33019"/>
        <dbReference type="ChEBI" id="CHEBI:58048"/>
        <dbReference type="ChEBI" id="CHEBI:58359"/>
        <dbReference type="ChEBI" id="CHEBI:456215"/>
        <dbReference type="EC" id="6.3.5.4"/>
    </reaction>
</comment>
<dbReference type="PANTHER" id="PTHR43284">
    <property type="entry name" value="ASPARAGINE SYNTHETASE (GLUTAMINE-HYDROLYZING)"/>
    <property type="match status" value="1"/>
</dbReference>
<proteinExistence type="predicted"/>
<accession>A0A292YZ94</accession>
<reference evidence="5 6" key="1">
    <citation type="journal article" date="2013" name="Biodegradation">
        <title>Occurrence of 4-tert-butylphenol (4-t-BP) biodegradation in an aquatic sample caused by the presence of Spirodela polyrrhiza and isolation of a 4-t-BP-utilizing bacterium.</title>
        <authorList>
            <person name="Ogata Y."/>
            <person name="Toyama T."/>
            <person name="Yu N."/>
            <person name="Wang X."/>
            <person name="Sei K."/>
            <person name="Ike M."/>
        </authorList>
    </citation>
    <scope>NUCLEOTIDE SEQUENCE [LARGE SCALE GENOMIC DNA]</scope>
    <source>
        <strain evidence="5 6">OMI</strain>
    </source>
</reference>
<gene>
    <name evidence="5" type="ORF">SFOMI_0644</name>
</gene>
<comment type="caution">
    <text evidence="5">The sequence shown here is derived from an EMBL/GenBank/DDBJ whole genome shotgun (WGS) entry which is preliminary data.</text>
</comment>
<dbReference type="InterPro" id="IPR029055">
    <property type="entry name" value="Ntn_hydrolases_N"/>
</dbReference>
<evidence type="ECO:0000256" key="2">
    <source>
        <dbReference type="ARBA" id="ARBA00012737"/>
    </source>
</evidence>
<dbReference type="EC" id="6.3.5.4" evidence="2"/>
<name>A0A292YZ94_SPHSA</name>